<dbReference type="EMBL" id="CP041372">
    <property type="protein sequence ID" value="QKS70856.1"/>
    <property type="molecule type" value="Genomic_DNA"/>
</dbReference>
<keyword evidence="2" id="KW-0472">Membrane</keyword>
<dbReference type="RefSeq" id="WP_176008891.1">
    <property type="nucleotide sequence ID" value="NZ_CP041372.2"/>
</dbReference>
<organism evidence="3 4">
    <name type="scientific">Paenalkalicoccus suaedae</name>
    <dbReference type="NCBI Taxonomy" id="2592382"/>
    <lineage>
        <taxon>Bacteria</taxon>
        <taxon>Bacillati</taxon>
        <taxon>Bacillota</taxon>
        <taxon>Bacilli</taxon>
        <taxon>Bacillales</taxon>
        <taxon>Bacillaceae</taxon>
        <taxon>Paenalkalicoccus</taxon>
    </lineage>
</organism>
<dbReference type="AlphaFoldDB" id="A0A859FF46"/>
<feature type="region of interest" description="Disordered" evidence="1">
    <location>
        <begin position="32"/>
        <end position="127"/>
    </location>
</feature>
<feature type="compositionally biased region" description="Basic and acidic residues" evidence="1">
    <location>
        <begin position="99"/>
        <end position="119"/>
    </location>
</feature>
<keyword evidence="2" id="KW-1133">Transmembrane helix</keyword>
<sequence>MEGLIELVLGNPFILFLIIAFLFSTFRKRGTADEARQQPDLSPDETATIDSEERNPSEAEQADWRDIFYPPEERSKKEQPAPSKSSSESKEATASLSKANDELQRRYEQVQQRKSEAAKQDNIMDSPIYKKDLSASKSKIDLDFKNITKEDAIKGVIWSEVLGKPKARRHR</sequence>
<evidence type="ECO:0000313" key="4">
    <source>
        <dbReference type="Proteomes" id="UP000318138"/>
    </source>
</evidence>
<dbReference type="KEGG" id="psua:FLK61_29455"/>
<dbReference type="Proteomes" id="UP000318138">
    <property type="component" value="Chromosome"/>
</dbReference>
<name>A0A859FF46_9BACI</name>
<evidence type="ECO:0000256" key="2">
    <source>
        <dbReference type="SAM" id="Phobius"/>
    </source>
</evidence>
<feature type="compositionally biased region" description="Low complexity" evidence="1">
    <location>
        <begin position="80"/>
        <end position="98"/>
    </location>
</feature>
<feature type="compositionally biased region" description="Basic and acidic residues" evidence="1">
    <location>
        <begin position="51"/>
        <end position="79"/>
    </location>
</feature>
<keyword evidence="4" id="KW-1185">Reference proteome</keyword>
<keyword evidence="2" id="KW-0812">Transmembrane</keyword>
<reference evidence="4" key="1">
    <citation type="submission" date="2019-07" db="EMBL/GenBank/DDBJ databases">
        <title>Bacillus alkalisoli sp. nov. isolated from saline soil.</title>
        <authorList>
            <person name="Sun J.-Q."/>
            <person name="Xu L."/>
        </authorList>
    </citation>
    <scope>NUCLEOTIDE SEQUENCE [LARGE SCALE GENOMIC DNA]</scope>
    <source>
        <strain evidence="4">M4U3P1</strain>
    </source>
</reference>
<feature type="transmembrane region" description="Helical" evidence="2">
    <location>
        <begin position="6"/>
        <end position="26"/>
    </location>
</feature>
<evidence type="ECO:0000313" key="3">
    <source>
        <dbReference type="EMBL" id="QKS70856.1"/>
    </source>
</evidence>
<protein>
    <submittedName>
        <fullName evidence="3">Uncharacterized protein</fullName>
    </submittedName>
</protein>
<accession>A0A859FF46</accession>
<evidence type="ECO:0000256" key="1">
    <source>
        <dbReference type="SAM" id="MobiDB-lite"/>
    </source>
</evidence>
<proteinExistence type="predicted"/>
<gene>
    <name evidence="3" type="ORF">FLK61_29455</name>
</gene>